<protein>
    <submittedName>
        <fullName evidence="1">Uncharacterized protein</fullName>
    </submittedName>
</protein>
<evidence type="ECO:0000313" key="2">
    <source>
        <dbReference type="Proteomes" id="UP000663836"/>
    </source>
</evidence>
<name>A0A819U0H5_9BILA</name>
<sequence>MLTPTDQLFLRNMEHAGSFHYNLEKVHGDSVAQTLNTISNDLMIDAQSLSVPVMDILQCKLKTSVMPDALVMRTIFDVIDSPPKFNADYKNKFMPTDTIGLEMLLLASSLLTNQTYIFDISGSCSADELLLGWQDMCGASDGYNCSKRIAHLRKIDPDILTNP</sequence>
<accession>A0A819U0H5</accession>
<dbReference type="EMBL" id="CAJOBD010007474">
    <property type="protein sequence ID" value="CAF4087609.1"/>
    <property type="molecule type" value="Genomic_DNA"/>
</dbReference>
<organism evidence="1 2">
    <name type="scientific">Rotaria sordida</name>
    <dbReference type="NCBI Taxonomy" id="392033"/>
    <lineage>
        <taxon>Eukaryota</taxon>
        <taxon>Metazoa</taxon>
        <taxon>Spiralia</taxon>
        <taxon>Gnathifera</taxon>
        <taxon>Rotifera</taxon>
        <taxon>Eurotatoria</taxon>
        <taxon>Bdelloidea</taxon>
        <taxon>Philodinida</taxon>
        <taxon>Philodinidae</taxon>
        <taxon>Rotaria</taxon>
    </lineage>
</organism>
<evidence type="ECO:0000313" key="1">
    <source>
        <dbReference type="EMBL" id="CAF4087609.1"/>
    </source>
</evidence>
<dbReference type="AlphaFoldDB" id="A0A819U0H5"/>
<gene>
    <name evidence="1" type="ORF">JBS370_LOCUS31065</name>
</gene>
<reference evidence="1" key="1">
    <citation type="submission" date="2021-02" db="EMBL/GenBank/DDBJ databases">
        <authorList>
            <person name="Nowell W R."/>
        </authorList>
    </citation>
    <scope>NUCLEOTIDE SEQUENCE</scope>
</reference>
<feature type="non-terminal residue" evidence="1">
    <location>
        <position position="1"/>
    </location>
</feature>
<proteinExistence type="predicted"/>
<comment type="caution">
    <text evidence="1">The sequence shown here is derived from an EMBL/GenBank/DDBJ whole genome shotgun (WGS) entry which is preliminary data.</text>
</comment>
<dbReference type="Proteomes" id="UP000663836">
    <property type="component" value="Unassembled WGS sequence"/>
</dbReference>